<feature type="transmembrane region" description="Helical" evidence="6">
    <location>
        <begin position="135"/>
        <end position="153"/>
    </location>
</feature>
<evidence type="ECO:0000313" key="9">
    <source>
        <dbReference type="Proteomes" id="UP000823749"/>
    </source>
</evidence>
<feature type="transmembrane region" description="Helical" evidence="6">
    <location>
        <begin position="104"/>
        <end position="123"/>
    </location>
</feature>
<feature type="transmembrane region" description="Helical" evidence="6">
    <location>
        <begin position="39"/>
        <end position="58"/>
    </location>
</feature>
<comment type="similarity">
    <text evidence="2 6">Belongs to the drug/metabolite transporter (DMT) superfamily. Plant drug/metabolite exporter (P-DME) (TC 2.A.7.4) family.</text>
</comment>
<keyword evidence="9" id="KW-1185">Reference proteome</keyword>
<feature type="domain" description="EamA" evidence="7">
    <location>
        <begin position="11"/>
        <end position="150"/>
    </location>
</feature>
<proteinExistence type="inferred from homology"/>
<keyword evidence="3 6" id="KW-0812">Transmembrane</keyword>
<evidence type="ECO:0000256" key="6">
    <source>
        <dbReference type="RuleBase" id="RU363077"/>
    </source>
</evidence>
<evidence type="ECO:0000256" key="5">
    <source>
        <dbReference type="ARBA" id="ARBA00023136"/>
    </source>
</evidence>
<evidence type="ECO:0000259" key="7">
    <source>
        <dbReference type="Pfam" id="PF00892"/>
    </source>
</evidence>
<feature type="transmembrane region" description="Helical" evidence="6">
    <location>
        <begin position="70"/>
        <end position="92"/>
    </location>
</feature>
<evidence type="ECO:0000256" key="3">
    <source>
        <dbReference type="ARBA" id="ARBA00022692"/>
    </source>
</evidence>
<evidence type="ECO:0000256" key="2">
    <source>
        <dbReference type="ARBA" id="ARBA00007635"/>
    </source>
</evidence>
<feature type="transmembrane region" description="Helical" evidence="6">
    <location>
        <begin position="299"/>
        <end position="318"/>
    </location>
</feature>
<dbReference type="GO" id="GO:0016020">
    <property type="term" value="C:membrane"/>
    <property type="evidence" value="ECO:0007669"/>
    <property type="project" value="UniProtKB-SubCell"/>
</dbReference>
<accession>A0AAV6LGG5</accession>
<dbReference type="GO" id="GO:0022857">
    <property type="term" value="F:transmembrane transporter activity"/>
    <property type="evidence" value="ECO:0007669"/>
    <property type="project" value="InterPro"/>
</dbReference>
<keyword evidence="4 6" id="KW-1133">Transmembrane helix</keyword>
<dbReference type="EMBL" id="JACTNZ010000001">
    <property type="protein sequence ID" value="KAG5563810.1"/>
    <property type="molecule type" value="Genomic_DNA"/>
</dbReference>
<comment type="caution">
    <text evidence="8">The sequence shown here is derived from an EMBL/GenBank/DDBJ whole genome shotgun (WGS) entry which is preliminary data.</text>
</comment>
<dbReference type="PANTHER" id="PTHR31218">
    <property type="entry name" value="WAT1-RELATED PROTEIN"/>
    <property type="match status" value="1"/>
</dbReference>
<comment type="subcellular location">
    <subcellularLocation>
        <location evidence="1 6">Membrane</location>
        <topology evidence="1 6">Multi-pass membrane protein</topology>
    </subcellularLocation>
</comment>
<gene>
    <name evidence="8" type="ORF">RHGRI_000116</name>
</gene>
<feature type="transmembrane region" description="Helical" evidence="6">
    <location>
        <begin position="324"/>
        <end position="343"/>
    </location>
</feature>
<reference evidence="8" key="1">
    <citation type="submission" date="2020-08" db="EMBL/GenBank/DDBJ databases">
        <title>Plant Genome Project.</title>
        <authorList>
            <person name="Zhang R.-G."/>
        </authorList>
    </citation>
    <scope>NUCLEOTIDE SEQUENCE</scope>
    <source>
        <strain evidence="8">WSP0</strain>
        <tissue evidence="8">Leaf</tissue>
    </source>
</reference>
<evidence type="ECO:0000313" key="8">
    <source>
        <dbReference type="EMBL" id="KAG5563810.1"/>
    </source>
</evidence>
<feature type="transmembrane region" description="Helical" evidence="6">
    <location>
        <begin position="182"/>
        <end position="202"/>
    </location>
</feature>
<dbReference type="InterPro" id="IPR030184">
    <property type="entry name" value="WAT1-related"/>
</dbReference>
<dbReference type="Proteomes" id="UP000823749">
    <property type="component" value="Chromosome 1"/>
</dbReference>
<dbReference type="AlphaFoldDB" id="A0AAV6LGG5"/>
<dbReference type="InterPro" id="IPR037185">
    <property type="entry name" value="EmrE-like"/>
</dbReference>
<organism evidence="8 9">
    <name type="scientific">Rhododendron griersonianum</name>
    <dbReference type="NCBI Taxonomy" id="479676"/>
    <lineage>
        <taxon>Eukaryota</taxon>
        <taxon>Viridiplantae</taxon>
        <taxon>Streptophyta</taxon>
        <taxon>Embryophyta</taxon>
        <taxon>Tracheophyta</taxon>
        <taxon>Spermatophyta</taxon>
        <taxon>Magnoliopsida</taxon>
        <taxon>eudicotyledons</taxon>
        <taxon>Gunneridae</taxon>
        <taxon>Pentapetalae</taxon>
        <taxon>asterids</taxon>
        <taxon>Ericales</taxon>
        <taxon>Ericaceae</taxon>
        <taxon>Ericoideae</taxon>
        <taxon>Rhodoreae</taxon>
        <taxon>Rhododendron</taxon>
    </lineage>
</organism>
<name>A0AAV6LGG5_9ERIC</name>
<dbReference type="SUPFAM" id="SSF103481">
    <property type="entry name" value="Multidrug resistance efflux transporter EmrE"/>
    <property type="match status" value="1"/>
</dbReference>
<protein>
    <recommendedName>
        <fullName evidence="6">WAT1-related protein</fullName>
    </recommendedName>
</protein>
<evidence type="ECO:0000256" key="1">
    <source>
        <dbReference type="ARBA" id="ARBA00004141"/>
    </source>
</evidence>
<feature type="transmembrane region" description="Helical" evidence="6">
    <location>
        <begin position="214"/>
        <end position="235"/>
    </location>
</feature>
<dbReference type="Pfam" id="PF00892">
    <property type="entry name" value="EamA"/>
    <property type="match status" value="1"/>
</dbReference>
<sequence length="404" mass="44248">MGELDDYKPVMAMVGLQFTYAGLYLLTRTALLEGMSPRVFVVYRQAIATLIIAPIAYFTRRGKAKLSLGLKSFCLLFFTTLIGVTISQNLYFEGLYLASTSMGSAINNLVPAITFIIATFLGMENLSLRSLRSNAKIAGTLVCVGGAVLMALYRGPKLLNSQLLPPRSLLLGGGSAAGDEDWLLGSLLLFASSCCWSIWLILQVPVIASYPDHLSLSAWMCFMAALQSASVTFFLEKDPSAWKLHSFLQLGCCLYALYFFVNEETIESGFEMETYKQGMVGSAFSFFVQAWCISRRGPLFAAMFNPLGTVITTVFAAVLIHEEIYTGSMLGAAGVIVGIYAVLWGKAKDVQKEVNVETDPQLQRDQTQEVKILVDEASSCTLIGLEEPLLADKSTKVYEDQTNQ</sequence>
<keyword evidence="5 6" id="KW-0472">Membrane</keyword>
<feature type="transmembrane region" description="Helical" evidence="6">
    <location>
        <begin position="7"/>
        <end position="27"/>
    </location>
</feature>
<evidence type="ECO:0000256" key="4">
    <source>
        <dbReference type="ARBA" id="ARBA00022989"/>
    </source>
</evidence>
<dbReference type="InterPro" id="IPR000620">
    <property type="entry name" value="EamA_dom"/>
</dbReference>